<feature type="compositionally biased region" description="Basic and acidic residues" evidence="1">
    <location>
        <begin position="215"/>
        <end position="225"/>
    </location>
</feature>
<proteinExistence type="predicted"/>
<gene>
    <name evidence="2" type="ORF">BDV96DRAFT_649606</name>
</gene>
<dbReference type="EMBL" id="ML977333">
    <property type="protein sequence ID" value="KAF2111624.1"/>
    <property type="molecule type" value="Genomic_DNA"/>
</dbReference>
<evidence type="ECO:0000313" key="3">
    <source>
        <dbReference type="Proteomes" id="UP000799770"/>
    </source>
</evidence>
<evidence type="ECO:0000313" key="2">
    <source>
        <dbReference type="EMBL" id="KAF2111624.1"/>
    </source>
</evidence>
<dbReference type="OrthoDB" id="5953249at2759"/>
<evidence type="ECO:0000256" key="1">
    <source>
        <dbReference type="SAM" id="MobiDB-lite"/>
    </source>
</evidence>
<evidence type="ECO:0008006" key="4">
    <source>
        <dbReference type="Google" id="ProtNLM"/>
    </source>
</evidence>
<name>A0A6A5YXT4_9PLEO</name>
<reference evidence="2" key="1">
    <citation type="journal article" date="2020" name="Stud. Mycol.">
        <title>101 Dothideomycetes genomes: a test case for predicting lifestyles and emergence of pathogens.</title>
        <authorList>
            <person name="Haridas S."/>
            <person name="Albert R."/>
            <person name="Binder M."/>
            <person name="Bloem J."/>
            <person name="Labutti K."/>
            <person name="Salamov A."/>
            <person name="Andreopoulos B."/>
            <person name="Baker S."/>
            <person name="Barry K."/>
            <person name="Bills G."/>
            <person name="Bluhm B."/>
            <person name="Cannon C."/>
            <person name="Castanera R."/>
            <person name="Culley D."/>
            <person name="Daum C."/>
            <person name="Ezra D."/>
            <person name="Gonzalez J."/>
            <person name="Henrissat B."/>
            <person name="Kuo A."/>
            <person name="Liang C."/>
            <person name="Lipzen A."/>
            <person name="Lutzoni F."/>
            <person name="Magnuson J."/>
            <person name="Mondo S."/>
            <person name="Nolan M."/>
            <person name="Ohm R."/>
            <person name="Pangilinan J."/>
            <person name="Park H.-J."/>
            <person name="Ramirez L."/>
            <person name="Alfaro M."/>
            <person name="Sun H."/>
            <person name="Tritt A."/>
            <person name="Yoshinaga Y."/>
            <person name="Zwiers L.-H."/>
            <person name="Turgeon B."/>
            <person name="Goodwin S."/>
            <person name="Spatafora J."/>
            <person name="Crous P."/>
            <person name="Grigoriev I."/>
        </authorList>
    </citation>
    <scope>NUCLEOTIDE SEQUENCE</scope>
    <source>
        <strain evidence="2">CBS 627.86</strain>
    </source>
</reference>
<dbReference type="AlphaFoldDB" id="A0A6A5YXT4"/>
<protein>
    <recommendedName>
        <fullName evidence="4">Exonuclease domain-containing protein</fullName>
    </recommendedName>
</protein>
<sequence length="269" mass="29669">MPTEPPPLLPSIAKNGLQILHEILRLGSYSCTSPGLSDAVLITIDFENINTIKSGFSQKANCQAGLALLDTKELSQKSPNKLISTYNLATGCPSYLKKASEKFIFGGTINIGLPDMADRIQSLIPPARNVVFVDHGILNDFQALQALNFQFPVRLESVLDNFQVVLFNRFHCAGNDANLTLRALLLLAAEGFPGQELGEVEKRKARSRKYQAKSWGKEKQEETRAARRLKKENVMKTGPRPGTHESKPVLGSTYSSHLLREPQAKNSDP</sequence>
<organism evidence="2 3">
    <name type="scientific">Lophiotrema nucula</name>
    <dbReference type="NCBI Taxonomy" id="690887"/>
    <lineage>
        <taxon>Eukaryota</taxon>
        <taxon>Fungi</taxon>
        <taxon>Dikarya</taxon>
        <taxon>Ascomycota</taxon>
        <taxon>Pezizomycotina</taxon>
        <taxon>Dothideomycetes</taxon>
        <taxon>Pleosporomycetidae</taxon>
        <taxon>Pleosporales</taxon>
        <taxon>Lophiotremataceae</taxon>
        <taxon>Lophiotrema</taxon>
    </lineage>
</organism>
<feature type="region of interest" description="Disordered" evidence="1">
    <location>
        <begin position="208"/>
        <end position="269"/>
    </location>
</feature>
<feature type="compositionally biased region" description="Basic and acidic residues" evidence="1">
    <location>
        <begin position="258"/>
        <end position="269"/>
    </location>
</feature>
<dbReference type="Proteomes" id="UP000799770">
    <property type="component" value="Unassembled WGS sequence"/>
</dbReference>
<keyword evidence="3" id="KW-1185">Reference proteome</keyword>
<accession>A0A6A5YXT4</accession>